<dbReference type="InterPro" id="IPR012337">
    <property type="entry name" value="RNaseH-like_sf"/>
</dbReference>
<evidence type="ECO:0000256" key="2">
    <source>
        <dbReference type="ARBA" id="ARBA00022695"/>
    </source>
</evidence>
<dbReference type="Pfam" id="PF17921">
    <property type="entry name" value="Integrase_H2C2"/>
    <property type="match status" value="1"/>
</dbReference>
<gene>
    <name evidence="9" type="ORF">D0Y65_000959</name>
</gene>
<dbReference type="CDD" id="cd09274">
    <property type="entry name" value="RNase_HI_RT_Ty3"/>
    <property type="match status" value="1"/>
</dbReference>
<evidence type="ECO:0000256" key="6">
    <source>
        <dbReference type="ARBA" id="ARBA00022918"/>
    </source>
</evidence>
<dbReference type="Gene3D" id="3.30.420.10">
    <property type="entry name" value="Ribonuclease H-like superfamily/Ribonuclease H"/>
    <property type="match status" value="2"/>
</dbReference>
<keyword evidence="10" id="KW-1185">Reference proteome</keyword>
<evidence type="ECO:0000313" key="9">
    <source>
        <dbReference type="EMBL" id="RZC29175.1"/>
    </source>
</evidence>
<dbReference type="Proteomes" id="UP000289340">
    <property type="component" value="Chromosome 1"/>
</dbReference>
<keyword evidence="5" id="KW-0378">Hydrolase</keyword>
<dbReference type="GO" id="GO:0003964">
    <property type="term" value="F:RNA-directed DNA polymerase activity"/>
    <property type="evidence" value="ECO:0007669"/>
    <property type="project" value="UniProtKB-KW"/>
</dbReference>
<evidence type="ECO:0000256" key="4">
    <source>
        <dbReference type="ARBA" id="ARBA00022759"/>
    </source>
</evidence>
<keyword evidence="4" id="KW-0255">Endonuclease</keyword>
<accession>A0A445M0R2</accession>
<organism evidence="9 10">
    <name type="scientific">Glycine soja</name>
    <name type="common">Wild soybean</name>
    <dbReference type="NCBI Taxonomy" id="3848"/>
    <lineage>
        <taxon>Eukaryota</taxon>
        <taxon>Viridiplantae</taxon>
        <taxon>Streptophyta</taxon>
        <taxon>Embryophyta</taxon>
        <taxon>Tracheophyta</taxon>
        <taxon>Spermatophyta</taxon>
        <taxon>Magnoliopsida</taxon>
        <taxon>eudicotyledons</taxon>
        <taxon>Gunneridae</taxon>
        <taxon>Pentapetalae</taxon>
        <taxon>rosids</taxon>
        <taxon>fabids</taxon>
        <taxon>Fabales</taxon>
        <taxon>Fabaceae</taxon>
        <taxon>Papilionoideae</taxon>
        <taxon>50 kb inversion clade</taxon>
        <taxon>NPAAA clade</taxon>
        <taxon>indigoferoid/millettioid clade</taxon>
        <taxon>Phaseoleae</taxon>
        <taxon>Glycine</taxon>
        <taxon>Glycine subgen. Soja</taxon>
    </lineage>
</organism>
<dbReference type="CDD" id="cd09279">
    <property type="entry name" value="RNase_HI_like"/>
    <property type="match status" value="1"/>
</dbReference>
<dbReference type="GO" id="GO:0003676">
    <property type="term" value="F:nucleic acid binding"/>
    <property type="evidence" value="ECO:0007669"/>
    <property type="project" value="InterPro"/>
</dbReference>
<dbReference type="InterPro" id="IPR041588">
    <property type="entry name" value="Integrase_H2C2"/>
</dbReference>
<dbReference type="Pfam" id="PF17917">
    <property type="entry name" value="RT_RNaseH"/>
    <property type="match status" value="1"/>
</dbReference>
<feature type="domain" description="RNase H type-1" evidence="7">
    <location>
        <begin position="165"/>
        <end position="294"/>
    </location>
</feature>
<dbReference type="EMBL" id="QZWG01000001">
    <property type="protein sequence ID" value="RZC29175.1"/>
    <property type="molecule type" value="Genomic_DNA"/>
</dbReference>
<evidence type="ECO:0000259" key="8">
    <source>
        <dbReference type="PROSITE" id="PS50994"/>
    </source>
</evidence>
<dbReference type="Pfam" id="PF13456">
    <property type="entry name" value="RVT_3"/>
    <property type="match status" value="1"/>
</dbReference>
<dbReference type="Gene3D" id="1.10.340.70">
    <property type="match status" value="1"/>
</dbReference>
<comment type="caution">
    <text evidence="9">The sequence shown here is derived from an EMBL/GenBank/DDBJ whole genome shotgun (WGS) entry which is preliminary data.</text>
</comment>
<dbReference type="InterPro" id="IPR043502">
    <property type="entry name" value="DNA/RNA_pol_sf"/>
</dbReference>
<dbReference type="InterPro" id="IPR002156">
    <property type="entry name" value="RNaseH_domain"/>
</dbReference>
<dbReference type="GO" id="GO:0004523">
    <property type="term" value="F:RNA-DNA hybrid ribonuclease activity"/>
    <property type="evidence" value="ECO:0007669"/>
    <property type="project" value="InterPro"/>
</dbReference>
<evidence type="ECO:0000259" key="7">
    <source>
        <dbReference type="PROSITE" id="PS50879"/>
    </source>
</evidence>
<sequence>MNPPVLMPPVPGRPLILYMTILDESMGCMLGQHDESGKKERAVYYLSKKFTACEMNYSLLERTCCALVWASHHLRQYMLSHTTWLISKMDPVKYIFEKPALTGRIARWQVLLSEFDIVYVTQKAIKGSALADYLAQQPLNDYQPMHPEFPDEDIMALFEEKLDEDWDKWTVWFDGASNVLGHGVGAVLVSPNNQCVPFTARLGFDCTNNMAEYEACALAVQAAIDSNVKLLKVYGDSALVIHQLRGEWETRDPKLIPYKAYIKELAKTFDEISFHHVPRKENQMADALATLASMFQLTPHGDLPYIEFWCRDKPAHCCQVEEERGGKPWYFNIKQYVVSKEYPPEIADNDKRTLRRLAADFFMSGSILYKRNHDMTLLRCVDAKEANHMIEEVHEGSFGTHANGHAMARKILRAGYYWLTMESDCCVHVRKCHKCQAFTDNVNAPPHPLNVMSAPWPFSMWGIDVIGAIEPKASNGHRFILVAIDYFTKWVEAASYTNVTRGVVVRFIKREIICRYGLPRKIITDNGTNLNNKMMGEMCEEFKIQHHNSTPYRPKMNGAVEAANKNIKKIIQKMTVSYKDWYEMLPFTLHGYRTSVGTSTGAMPFSLVYGMEVVLPFEVEVPSLRILAESGLKESEWAQTRYDQLNLIEGKRLMAMSHGCLYQQRMKNAFDKKVCLRKFHEGDLVLKKMSHVVKDNRGKWAPNYEGPFVVKRAFSGGALVLTNMDGEELPSPVNSDVVKRYYA</sequence>
<dbReference type="SUPFAM" id="SSF56672">
    <property type="entry name" value="DNA/RNA polymerases"/>
    <property type="match status" value="1"/>
</dbReference>
<keyword evidence="1" id="KW-0808">Transferase</keyword>
<evidence type="ECO:0000256" key="3">
    <source>
        <dbReference type="ARBA" id="ARBA00022722"/>
    </source>
</evidence>
<dbReference type="SUPFAM" id="SSF53098">
    <property type="entry name" value="Ribonuclease H-like"/>
    <property type="match status" value="2"/>
</dbReference>
<dbReference type="PANTHER" id="PTHR48475:SF1">
    <property type="entry name" value="RNASE H TYPE-1 DOMAIN-CONTAINING PROTEIN"/>
    <property type="match status" value="1"/>
</dbReference>
<keyword evidence="3" id="KW-0540">Nuclease</keyword>
<evidence type="ECO:0000313" key="10">
    <source>
        <dbReference type="Proteomes" id="UP000289340"/>
    </source>
</evidence>
<dbReference type="AlphaFoldDB" id="A0A445M0R2"/>
<name>A0A445M0R2_GLYSO</name>
<dbReference type="InterPro" id="IPR036397">
    <property type="entry name" value="RNaseH_sf"/>
</dbReference>
<keyword evidence="2" id="KW-0548">Nucleotidyltransferase</keyword>
<evidence type="ECO:0000256" key="1">
    <source>
        <dbReference type="ARBA" id="ARBA00022679"/>
    </source>
</evidence>
<dbReference type="InterPro" id="IPR001584">
    <property type="entry name" value="Integrase_cat-core"/>
</dbReference>
<dbReference type="Pfam" id="PF00665">
    <property type="entry name" value="rve"/>
    <property type="match status" value="1"/>
</dbReference>
<dbReference type="InterPro" id="IPR041373">
    <property type="entry name" value="RT_RNaseH"/>
</dbReference>
<evidence type="ECO:0000256" key="5">
    <source>
        <dbReference type="ARBA" id="ARBA00022801"/>
    </source>
</evidence>
<feature type="domain" description="Integrase catalytic" evidence="8">
    <location>
        <begin position="451"/>
        <end position="612"/>
    </location>
</feature>
<dbReference type="PROSITE" id="PS50994">
    <property type="entry name" value="INTEGRASE"/>
    <property type="match status" value="1"/>
</dbReference>
<dbReference type="PANTHER" id="PTHR48475">
    <property type="entry name" value="RIBONUCLEASE H"/>
    <property type="match status" value="1"/>
</dbReference>
<reference evidence="9 10" key="1">
    <citation type="submission" date="2018-09" db="EMBL/GenBank/DDBJ databases">
        <title>A high-quality reference genome of wild soybean provides a powerful tool to mine soybean genomes.</title>
        <authorList>
            <person name="Xie M."/>
            <person name="Chung C.Y.L."/>
            <person name="Li M.-W."/>
            <person name="Wong F.-L."/>
            <person name="Chan T.-F."/>
            <person name="Lam H.-M."/>
        </authorList>
    </citation>
    <scope>NUCLEOTIDE SEQUENCE [LARGE SCALE GENOMIC DNA]</scope>
    <source>
        <strain evidence="10">cv. W05</strain>
        <tissue evidence="9">Hypocotyl of etiolated seedlings</tissue>
    </source>
</reference>
<keyword evidence="6" id="KW-0695">RNA-directed DNA polymerase</keyword>
<dbReference type="PROSITE" id="PS50879">
    <property type="entry name" value="RNASE_H_1"/>
    <property type="match status" value="1"/>
</dbReference>
<protein>
    <submittedName>
        <fullName evidence="9">Gag-Pol polyprotein</fullName>
    </submittedName>
</protein>
<dbReference type="GO" id="GO:0015074">
    <property type="term" value="P:DNA integration"/>
    <property type="evidence" value="ECO:0007669"/>
    <property type="project" value="InterPro"/>
</dbReference>
<proteinExistence type="predicted"/>